<proteinExistence type="predicted"/>
<dbReference type="EMBL" id="JAGSND010000005">
    <property type="protein sequence ID" value="MBR0597979.1"/>
    <property type="molecule type" value="Genomic_DNA"/>
</dbReference>
<dbReference type="InterPro" id="IPR005097">
    <property type="entry name" value="Sacchrp_dh_NADP-bd"/>
</dbReference>
<evidence type="ECO:0000313" key="3">
    <source>
        <dbReference type="EMBL" id="MBR0597979.1"/>
    </source>
</evidence>
<dbReference type="PANTHER" id="PTHR43796">
    <property type="entry name" value="CARBOXYNORSPERMIDINE SYNTHASE"/>
    <property type="match status" value="1"/>
</dbReference>
<dbReference type="InterPro" id="IPR032095">
    <property type="entry name" value="Sacchrp_dh-like_C"/>
</dbReference>
<dbReference type="PANTHER" id="PTHR43796:SF2">
    <property type="entry name" value="CARBOXYNORSPERMIDINE SYNTHASE"/>
    <property type="match status" value="1"/>
</dbReference>
<sequence length="429" mass="47733">MNLLIIGAGGVGTSAAMIINRAGIEGEWAKKVVISDYNLARAEEVAKLCDDPRFIPEKINAKDKSSIKDVIEKHGITYVMNAVEPDFNENIFDTCLETGVGYLDCAMTLSKRHPEKPYELTYIKLGDYQFEKHEEWVKAGNMAIVGSGVEPGMADVFAKYAAKHLFDTIDEVNVRDGDNYQIPGYDGVAFGFSVWTTIEECLNPPVIWEKEKGWFTTESFSEPEIFNFPGGIGDVEVINVEHEEVLLVPRVIDCNRVTFKYGVPREMRALLKDLEACGMDSATRMIKVGDTEISPRDYLVKVVPSPIELAPKMIGRGCAGTWVTGTKDGKRRSVYLYQVADNQECLKKYTTNSVVAQTAVGPVIMLELVAKGIWDLKGVHGPESFDPDPFVERLAKYEFPAGIREMDSAYADALNEKRLLDALKENTSK</sequence>
<dbReference type="SUPFAM" id="SSF51735">
    <property type="entry name" value="NAD(P)-binding Rossmann-fold domains"/>
    <property type="match status" value="1"/>
</dbReference>
<gene>
    <name evidence="3" type="ORF">KCX82_08850</name>
</gene>
<accession>A0A8J7W096</accession>
<reference evidence="3" key="1">
    <citation type="submission" date="2021-04" db="EMBL/GenBank/DDBJ databases">
        <title>Sinoanaerobacter chloroacetimidivorans sp. nov., an obligate anaerobic bacterium isolated from anaerobic sludge.</title>
        <authorList>
            <person name="Bao Y."/>
        </authorList>
    </citation>
    <scope>NUCLEOTIDE SEQUENCE</scope>
    <source>
        <strain evidence="3">BAD-6</strain>
    </source>
</reference>
<dbReference type="Gene3D" id="3.30.360.10">
    <property type="entry name" value="Dihydrodipicolinate Reductase, domain 2"/>
    <property type="match status" value="1"/>
</dbReference>
<dbReference type="RefSeq" id="WP_227018113.1">
    <property type="nucleotide sequence ID" value="NZ_JAGSND010000005.1"/>
</dbReference>
<organism evidence="3 4">
    <name type="scientific">Sinanaerobacter chloroacetimidivorans</name>
    <dbReference type="NCBI Taxonomy" id="2818044"/>
    <lineage>
        <taxon>Bacteria</taxon>
        <taxon>Bacillati</taxon>
        <taxon>Bacillota</taxon>
        <taxon>Clostridia</taxon>
        <taxon>Peptostreptococcales</taxon>
        <taxon>Anaerovoracaceae</taxon>
        <taxon>Sinanaerobacter</taxon>
    </lineage>
</organism>
<keyword evidence="4" id="KW-1185">Reference proteome</keyword>
<comment type="caution">
    <text evidence="3">The sequence shown here is derived from an EMBL/GenBank/DDBJ whole genome shotgun (WGS) entry which is preliminary data.</text>
</comment>
<reference evidence="3" key="2">
    <citation type="submission" date="2021-04" db="EMBL/GenBank/DDBJ databases">
        <authorList>
            <person name="Liu J."/>
        </authorList>
    </citation>
    <scope>NUCLEOTIDE SEQUENCE</scope>
    <source>
        <strain evidence="3">BAD-6</strain>
    </source>
</reference>
<dbReference type="InterPro" id="IPR036291">
    <property type="entry name" value="NAD(P)-bd_dom_sf"/>
</dbReference>
<dbReference type="Proteomes" id="UP000675664">
    <property type="component" value="Unassembled WGS sequence"/>
</dbReference>
<dbReference type="AlphaFoldDB" id="A0A8J7W096"/>
<evidence type="ECO:0000259" key="1">
    <source>
        <dbReference type="Pfam" id="PF03435"/>
    </source>
</evidence>
<evidence type="ECO:0000313" key="4">
    <source>
        <dbReference type="Proteomes" id="UP000675664"/>
    </source>
</evidence>
<feature type="domain" description="Saccharopine dehydrogenase-like C-terminal" evidence="2">
    <location>
        <begin position="148"/>
        <end position="397"/>
    </location>
</feature>
<dbReference type="Gene3D" id="3.40.50.720">
    <property type="entry name" value="NAD(P)-binding Rossmann-like Domain"/>
    <property type="match status" value="1"/>
</dbReference>
<feature type="domain" description="Saccharopine dehydrogenase NADP binding" evidence="1">
    <location>
        <begin position="4"/>
        <end position="144"/>
    </location>
</feature>
<protein>
    <submittedName>
        <fullName evidence="3">Saccharopine dehydrogenase NADP-binding domain-containing protein</fullName>
    </submittedName>
</protein>
<dbReference type="Pfam" id="PF16653">
    <property type="entry name" value="Sacchrp_dh_C"/>
    <property type="match status" value="1"/>
</dbReference>
<evidence type="ECO:0000259" key="2">
    <source>
        <dbReference type="Pfam" id="PF16653"/>
    </source>
</evidence>
<dbReference type="Pfam" id="PF03435">
    <property type="entry name" value="Sacchrp_dh_NADP"/>
    <property type="match status" value="1"/>
</dbReference>
<name>A0A8J7W096_9FIRM</name>